<organism evidence="1 2">
    <name type="scientific">Adineta steineri</name>
    <dbReference type="NCBI Taxonomy" id="433720"/>
    <lineage>
        <taxon>Eukaryota</taxon>
        <taxon>Metazoa</taxon>
        <taxon>Spiralia</taxon>
        <taxon>Gnathifera</taxon>
        <taxon>Rotifera</taxon>
        <taxon>Eurotatoria</taxon>
        <taxon>Bdelloidea</taxon>
        <taxon>Adinetida</taxon>
        <taxon>Adinetidae</taxon>
        <taxon>Adineta</taxon>
    </lineage>
</organism>
<accession>A0A813QXW7</accession>
<evidence type="ECO:0000313" key="1">
    <source>
        <dbReference type="EMBL" id="CAF0774688.1"/>
    </source>
</evidence>
<name>A0A813QXW7_9BILA</name>
<keyword evidence="2" id="KW-1185">Reference proteome</keyword>
<dbReference type="Proteomes" id="UP000663832">
    <property type="component" value="Unassembled WGS sequence"/>
</dbReference>
<protein>
    <submittedName>
        <fullName evidence="1">Uncharacterized protein</fullName>
    </submittedName>
</protein>
<dbReference type="AlphaFoldDB" id="A0A813QXW7"/>
<gene>
    <name evidence="1" type="ORF">QVE165_LOCUS2812</name>
</gene>
<dbReference type="EMBL" id="CAJNOM010000009">
    <property type="protein sequence ID" value="CAF0774688.1"/>
    <property type="molecule type" value="Genomic_DNA"/>
</dbReference>
<comment type="caution">
    <text evidence="1">The sequence shown here is derived from an EMBL/GenBank/DDBJ whole genome shotgun (WGS) entry which is preliminary data.</text>
</comment>
<proteinExistence type="predicted"/>
<reference evidence="1" key="1">
    <citation type="submission" date="2021-02" db="EMBL/GenBank/DDBJ databases">
        <authorList>
            <person name="Nowell W R."/>
        </authorList>
    </citation>
    <scope>NUCLEOTIDE SEQUENCE</scope>
</reference>
<sequence length="229" mass="23886">MVTSCVVRVEGERVTLAVNQTAKTTSFLHPLISKRAGPGCRLNQDPRECFERNCVSGCSICCGNICYCDPDCSNDHILYCNCNRDNCLNLCPIAGACDVYDYSGCAGSKTGYCNDYFSANGYGCCAIEARFAAADCGYCSIFAGCPSGCRYCCPATAANDTNPAADAAANAIINSKVEVLPPRIIDLFAASNDAAAGGDDGDNLNAAATLAGYPACLLTAALTAYIGRK</sequence>
<evidence type="ECO:0000313" key="2">
    <source>
        <dbReference type="Proteomes" id="UP000663832"/>
    </source>
</evidence>